<keyword evidence="3" id="KW-1185">Reference proteome</keyword>
<organism evidence="2 3">
    <name type="scientific">Pandoraea eparura</name>
    <dbReference type="NCBI Taxonomy" id="2508291"/>
    <lineage>
        <taxon>Bacteria</taxon>
        <taxon>Pseudomonadati</taxon>
        <taxon>Pseudomonadota</taxon>
        <taxon>Betaproteobacteria</taxon>
        <taxon>Burkholderiales</taxon>
        <taxon>Burkholderiaceae</taxon>
        <taxon>Pandoraea</taxon>
    </lineage>
</organism>
<reference evidence="2 3" key="1">
    <citation type="submission" date="2019-08" db="EMBL/GenBank/DDBJ databases">
        <authorList>
            <person name="Peeters C."/>
        </authorList>
    </citation>
    <scope>NUCLEOTIDE SEQUENCE [LARGE SCALE GENOMIC DNA]</scope>
    <source>
        <strain evidence="2 3">LMG 31012</strain>
    </source>
</reference>
<dbReference type="InterPro" id="IPR014710">
    <property type="entry name" value="RmlC-like_jellyroll"/>
</dbReference>
<name>A0A5E4YG65_9BURK</name>
<accession>A0A5E4YG65</accession>
<dbReference type="Pfam" id="PF07883">
    <property type="entry name" value="Cupin_2"/>
    <property type="match status" value="1"/>
</dbReference>
<sequence>MPVRNSPRGWYPAQACHAHAPINGAKNVGATVIFTFRFPVSLSTRPGDSAALTDTCIPAMTSICLPMTTARAQRMRLRPFRTFRKFLTLLSATPLLATAPLSAAEASLSGVSAETLVKSTAAWDQTGYTAYPSGVPAPTLVRLSIAPNTQLDWHVHPMPAIGYVRSGQLTVERADNGTQRTFTAGQTIMELVDVPHRGRTGDAGVELLVFYAGTAQQPLSVPAPDADSIALDVPG</sequence>
<dbReference type="Gene3D" id="2.60.120.10">
    <property type="entry name" value="Jelly Rolls"/>
    <property type="match status" value="1"/>
</dbReference>
<dbReference type="Proteomes" id="UP000400981">
    <property type="component" value="Unassembled WGS sequence"/>
</dbReference>
<evidence type="ECO:0000313" key="3">
    <source>
        <dbReference type="Proteomes" id="UP000400981"/>
    </source>
</evidence>
<feature type="domain" description="Cupin type-2" evidence="1">
    <location>
        <begin position="143"/>
        <end position="210"/>
    </location>
</feature>
<protein>
    <recommendedName>
        <fullName evidence="1">Cupin type-2 domain-containing protein</fullName>
    </recommendedName>
</protein>
<proteinExistence type="predicted"/>
<evidence type="ECO:0000313" key="2">
    <source>
        <dbReference type="EMBL" id="VVE47741.1"/>
    </source>
</evidence>
<dbReference type="EMBL" id="CABPSH010000019">
    <property type="protein sequence ID" value="VVE47741.1"/>
    <property type="molecule type" value="Genomic_DNA"/>
</dbReference>
<dbReference type="InterPro" id="IPR013096">
    <property type="entry name" value="Cupin_2"/>
</dbReference>
<gene>
    <name evidence="2" type="ORF">PEP31012_04530</name>
</gene>
<dbReference type="SUPFAM" id="SSF51182">
    <property type="entry name" value="RmlC-like cupins"/>
    <property type="match status" value="1"/>
</dbReference>
<evidence type="ECO:0000259" key="1">
    <source>
        <dbReference type="Pfam" id="PF07883"/>
    </source>
</evidence>
<dbReference type="CDD" id="cd02236">
    <property type="entry name" value="cupin_CV2614-like"/>
    <property type="match status" value="1"/>
</dbReference>
<dbReference type="InterPro" id="IPR011051">
    <property type="entry name" value="RmlC_Cupin_sf"/>
</dbReference>
<dbReference type="AlphaFoldDB" id="A0A5E4YG65"/>